<evidence type="ECO:0000256" key="2">
    <source>
        <dbReference type="ARBA" id="ARBA00022598"/>
    </source>
</evidence>
<evidence type="ECO:0000313" key="8">
    <source>
        <dbReference type="Proteomes" id="UP000316988"/>
    </source>
</evidence>
<dbReference type="InterPro" id="IPR042099">
    <property type="entry name" value="ANL_N_sf"/>
</dbReference>
<dbReference type="PANTHER" id="PTHR43272">
    <property type="entry name" value="LONG-CHAIN-FATTY-ACID--COA LIGASE"/>
    <property type="match status" value="1"/>
</dbReference>
<dbReference type="Gene3D" id="3.40.50.12780">
    <property type="entry name" value="N-terminal domain of ligase-like"/>
    <property type="match status" value="1"/>
</dbReference>
<name>A0A554S7U1_9ACTN</name>
<evidence type="ECO:0000256" key="4">
    <source>
        <dbReference type="ARBA" id="ARBA00023098"/>
    </source>
</evidence>
<dbReference type="GO" id="GO:0004467">
    <property type="term" value="F:long-chain fatty acid-CoA ligase activity"/>
    <property type="evidence" value="ECO:0007669"/>
    <property type="project" value="TreeGrafter"/>
</dbReference>
<keyword evidence="8" id="KW-1185">Reference proteome</keyword>
<dbReference type="Proteomes" id="UP000316988">
    <property type="component" value="Unassembled WGS sequence"/>
</dbReference>
<comment type="caution">
    <text evidence="7">The sequence shown here is derived from an EMBL/GenBank/DDBJ whole genome shotgun (WGS) entry which is preliminary data.</text>
</comment>
<dbReference type="OrthoDB" id="9803968at2"/>
<dbReference type="InterPro" id="IPR000873">
    <property type="entry name" value="AMP-dep_synth/lig_dom"/>
</dbReference>
<dbReference type="RefSeq" id="WP_143913820.1">
    <property type="nucleotide sequence ID" value="NZ_VLNT01000009.1"/>
</dbReference>
<gene>
    <name evidence="7" type="ORF">FNM00_12200</name>
</gene>
<feature type="domain" description="AMP-dependent synthetase/ligase" evidence="6">
    <location>
        <begin position="20"/>
        <end position="435"/>
    </location>
</feature>
<dbReference type="Pfam" id="PF00501">
    <property type="entry name" value="AMP-binding"/>
    <property type="match status" value="1"/>
</dbReference>
<dbReference type="AlphaFoldDB" id="A0A554S7U1"/>
<keyword evidence="2 7" id="KW-0436">Ligase</keyword>
<evidence type="ECO:0000256" key="3">
    <source>
        <dbReference type="ARBA" id="ARBA00022832"/>
    </source>
</evidence>
<dbReference type="GO" id="GO:0016020">
    <property type="term" value="C:membrane"/>
    <property type="evidence" value="ECO:0007669"/>
    <property type="project" value="TreeGrafter"/>
</dbReference>
<dbReference type="EMBL" id="VLNT01000009">
    <property type="protein sequence ID" value="TSD62386.1"/>
    <property type="molecule type" value="Genomic_DNA"/>
</dbReference>
<proteinExistence type="inferred from homology"/>
<dbReference type="PANTHER" id="PTHR43272:SF32">
    <property type="entry name" value="AMP-DEPENDENT SYNTHETASE_LIGASE DOMAIN-CONTAINING PROTEIN"/>
    <property type="match status" value="1"/>
</dbReference>
<accession>A0A554S7U1</accession>
<dbReference type="InterPro" id="IPR020845">
    <property type="entry name" value="AMP-binding_CS"/>
</dbReference>
<evidence type="ECO:0000256" key="1">
    <source>
        <dbReference type="ARBA" id="ARBA00006432"/>
    </source>
</evidence>
<sequence length="645" mass="72272">MMIEAGPGNYPDRTLPQLLEDRAGMTADAVAYRIKDRGLWKPTTWSEYRDQVEHFALGLVDRGMEPGSTVAILGDNWPHHLVADLAAQALGGSGVVLFPESTSDEVAYVLAHAECRVVVVRDQEQADKVLDVIDELPDVGFIVYCDGRGMQRYRSQRVLSFDKMIDAGRARAAANPGEYQNFVDEGRSHDPAMIMYTSGTTGRPKGAMMSHHNVVAAIVNFFAVEPLQFGDERLVFLPLAWAGERYFSTAGHLLVGYRLNFAESPETLRADIREIGPQQLVGAPRMWEDFLSSFELRMGEATRLKRAIYRWGMDVGQSLVDFDLAGEALPLRLRLKRKVAEFLVYRPVRDQLGLLRATRVYSGGGALGQEVAKYFLSLGVPIKQMYGQTEAGITTTHWDKIKPETMGQPIPGVEVVINENNEIAHRGPSVFLGYLKNPDATEEVLRDGLLLSGDEGFLDDDGHLVVVDRSKNVATLMSGDRFSPTFVENKAKFSRFIREAVCFGHERPFPVLLVNIDGDVVGRWAEKNRVGYTTYTDLSQKPQIIDLIREEIVRINDSLPERLRVGRFVILHKEFDADDEEITRTKKIRRNLVEQRYSFILDALYAGEDSIEVEAKVTYRDGRSSVITTRLNLMDASKEAVVSHG</sequence>
<organism evidence="7 8">
    <name type="scientific">Aeromicrobium piscarium</name>
    <dbReference type="NCBI Taxonomy" id="2590901"/>
    <lineage>
        <taxon>Bacteria</taxon>
        <taxon>Bacillati</taxon>
        <taxon>Actinomycetota</taxon>
        <taxon>Actinomycetes</taxon>
        <taxon>Propionibacteriales</taxon>
        <taxon>Nocardioidaceae</taxon>
        <taxon>Aeromicrobium</taxon>
    </lineage>
</organism>
<reference evidence="7 8" key="1">
    <citation type="submission" date="2019-07" db="EMBL/GenBank/DDBJ databases">
        <authorList>
            <person name="Zhao L.H."/>
        </authorList>
    </citation>
    <scope>NUCLEOTIDE SEQUENCE [LARGE SCALE GENOMIC DNA]</scope>
    <source>
        <strain evidence="7 8">Co35</strain>
    </source>
</reference>
<evidence type="ECO:0000259" key="6">
    <source>
        <dbReference type="Pfam" id="PF00501"/>
    </source>
</evidence>
<dbReference type="SUPFAM" id="SSF56801">
    <property type="entry name" value="Acetyl-CoA synthetase-like"/>
    <property type="match status" value="1"/>
</dbReference>
<keyword evidence="4" id="KW-0443">Lipid metabolism</keyword>
<evidence type="ECO:0000313" key="7">
    <source>
        <dbReference type="EMBL" id="TSD62386.1"/>
    </source>
</evidence>
<protein>
    <recommendedName>
        <fullName evidence="5">Acyl-CoA synthetase</fullName>
    </recommendedName>
</protein>
<dbReference type="Pfam" id="PF23562">
    <property type="entry name" value="AMP-binding_C_3"/>
    <property type="match status" value="1"/>
</dbReference>
<keyword evidence="3" id="KW-0276">Fatty acid metabolism</keyword>
<comment type="similarity">
    <text evidence="1">Belongs to the ATP-dependent AMP-binding enzyme family.</text>
</comment>
<evidence type="ECO:0000256" key="5">
    <source>
        <dbReference type="ARBA" id="ARBA00032875"/>
    </source>
</evidence>
<dbReference type="PROSITE" id="PS00455">
    <property type="entry name" value="AMP_BINDING"/>
    <property type="match status" value="1"/>
</dbReference>